<dbReference type="InterPro" id="IPR037185">
    <property type="entry name" value="EmrE-like"/>
</dbReference>
<feature type="domain" description="EamA" evidence="7">
    <location>
        <begin position="156"/>
        <end position="289"/>
    </location>
</feature>
<feature type="transmembrane region" description="Helical" evidence="6">
    <location>
        <begin position="248"/>
        <end position="267"/>
    </location>
</feature>
<keyword evidence="4 6" id="KW-1133">Transmembrane helix</keyword>
<reference evidence="9" key="1">
    <citation type="submission" date="2017-04" db="EMBL/GenBank/DDBJ databases">
        <authorList>
            <person name="Varghese N."/>
            <person name="Submissions S."/>
        </authorList>
    </citation>
    <scope>NUCLEOTIDE SEQUENCE [LARGE SCALE GENOMIC DNA]</scope>
    <source>
        <strain evidence="9">VKM Ac-2510</strain>
    </source>
</reference>
<dbReference type="AlphaFoldDB" id="A0A1X7KK80"/>
<evidence type="ECO:0000256" key="6">
    <source>
        <dbReference type="SAM" id="Phobius"/>
    </source>
</evidence>
<dbReference type="PANTHER" id="PTHR32322">
    <property type="entry name" value="INNER MEMBRANE TRANSPORTER"/>
    <property type="match status" value="1"/>
</dbReference>
<dbReference type="Proteomes" id="UP000193244">
    <property type="component" value="Unassembled WGS sequence"/>
</dbReference>
<dbReference type="GO" id="GO:0016020">
    <property type="term" value="C:membrane"/>
    <property type="evidence" value="ECO:0007669"/>
    <property type="project" value="UniProtKB-SubCell"/>
</dbReference>
<name>A0A1X7KK80_9MICO</name>
<keyword evidence="9" id="KW-1185">Reference proteome</keyword>
<dbReference type="SUPFAM" id="SSF103481">
    <property type="entry name" value="Multidrug resistance efflux transporter EmrE"/>
    <property type="match status" value="1"/>
</dbReference>
<evidence type="ECO:0000313" key="9">
    <source>
        <dbReference type="Proteomes" id="UP000193244"/>
    </source>
</evidence>
<dbReference type="InterPro" id="IPR050638">
    <property type="entry name" value="AA-Vitamin_Transporters"/>
</dbReference>
<comment type="subcellular location">
    <subcellularLocation>
        <location evidence="1">Membrane</location>
        <topology evidence="1">Multi-pass membrane protein</topology>
    </subcellularLocation>
</comment>
<feature type="transmembrane region" description="Helical" evidence="6">
    <location>
        <begin position="124"/>
        <end position="144"/>
    </location>
</feature>
<evidence type="ECO:0000256" key="2">
    <source>
        <dbReference type="ARBA" id="ARBA00007362"/>
    </source>
</evidence>
<evidence type="ECO:0000259" key="7">
    <source>
        <dbReference type="Pfam" id="PF00892"/>
    </source>
</evidence>
<feature type="transmembrane region" description="Helical" evidence="6">
    <location>
        <begin position="66"/>
        <end position="85"/>
    </location>
</feature>
<dbReference type="EMBL" id="FXAY01000004">
    <property type="protein sequence ID" value="SMG41524.1"/>
    <property type="molecule type" value="Genomic_DNA"/>
</dbReference>
<feature type="transmembrane region" description="Helical" evidence="6">
    <location>
        <begin position="91"/>
        <end position="112"/>
    </location>
</feature>
<feature type="transmembrane region" description="Helical" evidence="6">
    <location>
        <begin position="218"/>
        <end position="236"/>
    </location>
</feature>
<proteinExistence type="inferred from homology"/>
<evidence type="ECO:0000256" key="4">
    <source>
        <dbReference type="ARBA" id="ARBA00022989"/>
    </source>
</evidence>
<dbReference type="PANTHER" id="PTHR32322:SF2">
    <property type="entry name" value="EAMA DOMAIN-CONTAINING PROTEIN"/>
    <property type="match status" value="1"/>
</dbReference>
<feature type="transmembrane region" description="Helical" evidence="6">
    <location>
        <begin position="35"/>
        <end position="54"/>
    </location>
</feature>
<feature type="transmembrane region" description="Helical" evidence="6">
    <location>
        <begin position="192"/>
        <end position="212"/>
    </location>
</feature>
<dbReference type="Pfam" id="PF00892">
    <property type="entry name" value="EamA"/>
    <property type="match status" value="1"/>
</dbReference>
<sequence>MTEPRLVGVVAILVTSVLWGTTGTAATLAPTVGPLAIGSAALGIGGLLQAAIALPCLHAARAALRARLGMVILGAVSVAIYPLAFYTSMHLAGVAVGSVVSLASAPLASGLLERVIDRRTLSRWWMLAAGSGVIGSVMLCVAKLDGPAASAAGTVSGILLGLLAGATYALYSWVARRLMEDGVSRGASMGAVFGLGGLLLLPVLVITGAPLIASSQAFAVAAYMALVPMFLGYVLFGIGLTRVSASTATTITIAEPAVATLLAVIIVGERLTVLGWAGLGVIGLVLVLLALAPATAPPRKPRSGLPLRGSMTG</sequence>
<protein>
    <submittedName>
        <fullName evidence="8">Drug/metabolite transporter, DME family</fullName>
    </submittedName>
</protein>
<gene>
    <name evidence="8" type="ORF">SAMN06296010_2608</name>
</gene>
<keyword evidence="3 6" id="KW-0812">Transmembrane</keyword>
<evidence type="ECO:0000256" key="5">
    <source>
        <dbReference type="ARBA" id="ARBA00023136"/>
    </source>
</evidence>
<dbReference type="STRING" id="150121.SAMN06296010_2608"/>
<evidence type="ECO:0000256" key="1">
    <source>
        <dbReference type="ARBA" id="ARBA00004141"/>
    </source>
</evidence>
<accession>A0A1X7KK80</accession>
<evidence type="ECO:0000256" key="3">
    <source>
        <dbReference type="ARBA" id="ARBA00022692"/>
    </source>
</evidence>
<comment type="similarity">
    <text evidence="2">Belongs to the EamA transporter family.</text>
</comment>
<feature type="transmembrane region" description="Helical" evidence="6">
    <location>
        <begin position="273"/>
        <end position="292"/>
    </location>
</feature>
<evidence type="ECO:0000313" key="8">
    <source>
        <dbReference type="EMBL" id="SMG41524.1"/>
    </source>
</evidence>
<feature type="transmembrane region" description="Helical" evidence="6">
    <location>
        <begin position="150"/>
        <end position="171"/>
    </location>
</feature>
<keyword evidence="5 6" id="KW-0472">Membrane</keyword>
<dbReference type="RefSeq" id="WP_085486682.1">
    <property type="nucleotide sequence ID" value="NZ_FXAY01000004.1"/>
</dbReference>
<organism evidence="8 9">
    <name type="scientific">Agreia pratensis</name>
    <dbReference type="NCBI Taxonomy" id="150121"/>
    <lineage>
        <taxon>Bacteria</taxon>
        <taxon>Bacillati</taxon>
        <taxon>Actinomycetota</taxon>
        <taxon>Actinomycetes</taxon>
        <taxon>Micrococcales</taxon>
        <taxon>Microbacteriaceae</taxon>
        <taxon>Agreia</taxon>
    </lineage>
</organism>
<dbReference type="InterPro" id="IPR000620">
    <property type="entry name" value="EamA_dom"/>
</dbReference>
<dbReference type="OrthoDB" id="9787117at2"/>